<keyword evidence="1" id="KW-0677">Repeat</keyword>
<dbReference type="Pfam" id="PF13176">
    <property type="entry name" value="TPR_7"/>
    <property type="match status" value="1"/>
</dbReference>
<keyword evidence="5" id="KW-1185">Reference proteome</keyword>
<organism evidence="4 5">
    <name type="scientific">Convivina praedatoris</name>
    <dbReference type="NCBI Taxonomy" id="2880963"/>
    <lineage>
        <taxon>Bacteria</taxon>
        <taxon>Bacillati</taxon>
        <taxon>Bacillota</taxon>
        <taxon>Bacilli</taxon>
        <taxon>Lactobacillales</taxon>
        <taxon>Lactobacillaceae</taxon>
        <taxon>Convivina</taxon>
    </lineage>
</organism>
<reference evidence="4" key="1">
    <citation type="submission" date="2022-03" db="EMBL/GenBank/DDBJ databases">
        <authorList>
            <person name="Hettiarachchi G."/>
        </authorList>
    </citation>
    <scope>NUCLEOTIDE SEQUENCE</scope>
    <source>
        <strain evidence="4">LMG 32447</strain>
    </source>
</reference>
<accession>A0ABM9D1S9</accession>
<dbReference type="PANTHER" id="PTHR45586:SF15">
    <property type="entry name" value="TPR REPEAT-CONTAINING PROTEIN YPIA"/>
    <property type="match status" value="1"/>
</dbReference>
<dbReference type="PANTHER" id="PTHR45586">
    <property type="entry name" value="TPR REPEAT-CONTAINING PROTEIN PA4667"/>
    <property type="match status" value="1"/>
</dbReference>
<dbReference type="Proteomes" id="UP000838102">
    <property type="component" value="Unassembled WGS sequence"/>
</dbReference>
<protein>
    <submittedName>
        <fullName evidence="4">Lipopolysaccharide assembly protein B</fullName>
    </submittedName>
</protein>
<evidence type="ECO:0000256" key="3">
    <source>
        <dbReference type="PROSITE-ProRule" id="PRU00339"/>
    </source>
</evidence>
<evidence type="ECO:0000256" key="1">
    <source>
        <dbReference type="ARBA" id="ARBA00022737"/>
    </source>
</evidence>
<feature type="repeat" description="TPR" evidence="3">
    <location>
        <begin position="243"/>
        <end position="276"/>
    </location>
</feature>
<dbReference type="Pfam" id="PF13432">
    <property type="entry name" value="TPR_16"/>
    <property type="match status" value="1"/>
</dbReference>
<dbReference type="PROSITE" id="PS50005">
    <property type="entry name" value="TPR"/>
    <property type="match status" value="2"/>
</dbReference>
<evidence type="ECO:0000313" key="4">
    <source>
        <dbReference type="EMBL" id="CAH1854112.1"/>
    </source>
</evidence>
<feature type="repeat" description="TPR" evidence="3">
    <location>
        <begin position="5"/>
        <end position="38"/>
    </location>
</feature>
<comment type="caution">
    <text evidence="4">The sequence shown here is derived from an EMBL/GenBank/DDBJ whole genome shotgun (WGS) entry which is preliminary data.</text>
</comment>
<dbReference type="InterPro" id="IPR051012">
    <property type="entry name" value="CellSynth/LPSAsmb/PSIAsmb"/>
</dbReference>
<sequence length="426" mass="48512">MTSENISQAEQGLASLSLGQFDQAQLFFDQALQVDDDDMVYSLAEELAGRGFLDQAQQIYQHLLTKYPEEDQLKTALAEIAIEDNQTELAQEYLANISPDSSSYIPALMIKADLYQAEGLVESAQHCLQQAEQLAPKETVVQFALAEFYYTTAQYRLAINYYRSLLLAGERYLNGIDLVSRIALAYAAIGNYDNAIGYLEQIKPELMSLDTKFQLALLYYQSHRDDEAITLFEEVLAEDSQYSSVYPYLGQAYEQAGEIEKAYQNYQLGLAADQTNDQLYRQAGKAAQQLGDSEAAEADFQAALAIDDQEIANYLLLANFKMAQGEYQTVIDTIEQAQKKELVDPSFYWMLALAYQKLDNYKQAQFYWNQAVEAKLDRPEFLLDLASWYHEQGKLNQERLTLEHYLEQVPDDYEVQDRLSGLLLDD</sequence>
<gene>
    <name evidence="4" type="primary">lapB</name>
    <name evidence="4" type="ORF">LMG032447_00795</name>
</gene>
<dbReference type="SMART" id="SM00028">
    <property type="entry name" value="TPR"/>
    <property type="match status" value="8"/>
</dbReference>
<evidence type="ECO:0000313" key="5">
    <source>
        <dbReference type="Proteomes" id="UP000838102"/>
    </source>
</evidence>
<keyword evidence="2 3" id="KW-0802">TPR repeat</keyword>
<evidence type="ECO:0000256" key="2">
    <source>
        <dbReference type="ARBA" id="ARBA00022803"/>
    </source>
</evidence>
<proteinExistence type="predicted"/>
<dbReference type="Pfam" id="PF13181">
    <property type="entry name" value="TPR_8"/>
    <property type="match status" value="4"/>
</dbReference>
<name>A0ABM9D1S9_9LACO</name>
<dbReference type="RefSeq" id="WP_248706207.1">
    <property type="nucleotide sequence ID" value="NZ_CAKOET010000003.1"/>
</dbReference>
<dbReference type="SUPFAM" id="SSF48452">
    <property type="entry name" value="TPR-like"/>
    <property type="match status" value="2"/>
</dbReference>
<dbReference type="InterPro" id="IPR019734">
    <property type="entry name" value="TPR_rpt"/>
</dbReference>
<dbReference type="Gene3D" id="1.25.40.10">
    <property type="entry name" value="Tetratricopeptide repeat domain"/>
    <property type="match status" value="3"/>
</dbReference>
<dbReference type="EMBL" id="CAKOEU010000003">
    <property type="protein sequence ID" value="CAH1854112.1"/>
    <property type="molecule type" value="Genomic_DNA"/>
</dbReference>
<dbReference type="InterPro" id="IPR011990">
    <property type="entry name" value="TPR-like_helical_dom_sf"/>
</dbReference>